<feature type="domain" description="Reverse transcriptase" evidence="1">
    <location>
        <begin position="1"/>
        <end position="105"/>
    </location>
</feature>
<dbReference type="OrthoDB" id="2435398at2759"/>
<dbReference type="InterPro" id="IPR000477">
    <property type="entry name" value="RT_dom"/>
</dbReference>
<sequence>MGEGVMLNKGLDLSGLTLESIIHDADVNKNPLWILFQDISKAFDSVDLTMLLFALERICLSAPAVKFILSLFMKCTNRFFTAHGSPPAYRVHIGIDQGEDISPLL</sequence>
<dbReference type="PROSITE" id="PS50878">
    <property type="entry name" value="RT_POL"/>
    <property type="match status" value="1"/>
</dbReference>
<evidence type="ECO:0000313" key="2">
    <source>
        <dbReference type="EMBL" id="EXX75146.1"/>
    </source>
</evidence>
<dbReference type="HOGENOM" id="CLU_2238062_0_0_1"/>
<keyword evidence="3" id="KW-1185">Reference proteome</keyword>
<dbReference type="Proteomes" id="UP000022910">
    <property type="component" value="Unassembled WGS sequence"/>
</dbReference>
<name>A0A015LR42_RHIIW</name>
<comment type="caution">
    <text evidence="2">The sequence shown here is derived from an EMBL/GenBank/DDBJ whole genome shotgun (WGS) entry which is preliminary data.</text>
</comment>
<proteinExistence type="predicted"/>
<accession>A0A015LR42</accession>
<gene>
    <name evidence="2" type="ORF">RirG_044320</name>
</gene>
<dbReference type="AlphaFoldDB" id="A0A015LR42"/>
<evidence type="ECO:0000259" key="1">
    <source>
        <dbReference type="PROSITE" id="PS50878"/>
    </source>
</evidence>
<reference evidence="2 3" key="1">
    <citation type="submission" date="2014-02" db="EMBL/GenBank/DDBJ databases">
        <title>Single nucleus genome sequencing reveals high similarity among nuclei of an endomycorrhizal fungus.</title>
        <authorList>
            <person name="Lin K."/>
            <person name="Geurts R."/>
            <person name="Zhang Z."/>
            <person name="Limpens E."/>
            <person name="Saunders D.G."/>
            <person name="Mu D."/>
            <person name="Pang E."/>
            <person name="Cao H."/>
            <person name="Cha H."/>
            <person name="Lin T."/>
            <person name="Zhou Q."/>
            <person name="Shang Y."/>
            <person name="Li Y."/>
            <person name="Ivanov S."/>
            <person name="Sharma T."/>
            <person name="Velzen R.V."/>
            <person name="Ruijter N.D."/>
            <person name="Aanen D.K."/>
            <person name="Win J."/>
            <person name="Kamoun S."/>
            <person name="Bisseling T."/>
            <person name="Huang S."/>
        </authorList>
    </citation>
    <scope>NUCLEOTIDE SEQUENCE [LARGE SCALE GENOMIC DNA]</scope>
    <source>
        <strain evidence="3">DAOM197198w</strain>
    </source>
</reference>
<protein>
    <recommendedName>
        <fullName evidence="1">Reverse transcriptase domain-containing protein</fullName>
    </recommendedName>
</protein>
<organism evidence="2 3">
    <name type="scientific">Rhizophagus irregularis (strain DAOM 197198w)</name>
    <name type="common">Glomus intraradices</name>
    <dbReference type="NCBI Taxonomy" id="1432141"/>
    <lineage>
        <taxon>Eukaryota</taxon>
        <taxon>Fungi</taxon>
        <taxon>Fungi incertae sedis</taxon>
        <taxon>Mucoromycota</taxon>
        <taxon>Glomeromycotina</taxon>
        <taxon>Glomeromycetes</taxon>
        <taxon>Glomerales</taxon>
        <taxon>Glomeraceae</taxon>
        <taxon>Rhizophagus</taxon>
    </lineage>
</organism>
<evidence type="ECO:0000313" key="3">
    <source>
        <dbReference type="Proteomes" id="UP000022910"/>
    </source>
</evidence>
<dbReference type="EMBL" id="JEMT01012537">
    <property type="protein sequence ID" value="EXX75146.1"/>
    <property type="molecule type" value="Genomic_DNA"/>
</dbReference>